<evidence type="ECO:0000313" key="4">
    <source>
        <dbReference type="Proteomes" id="UP001434883"/>
    </source>
</evidence>
<feature type="non-terminal residue" evidence="3">
    <location>
        <position position="1"/>
    </location>
</feature>
<feature type="domain" description="Prolyl 4-hydroxylase N-terminal" evidence="2">
    <location>
        <begin position="204"/>
        <end position="289"/>
    </location>
</feature>
<name>A0ABV0SBY2_9TELE</name>
<dbReference type="InterPro" id="IPR013547">
    <property type="entry name" value="P4H_N"/>
</dbReference>
<protein>
    <recommendedName>
        <fullName evidence="2">Prolyl 4-hydroxylase N-terminal domain-containing protein</fullName>
    </recommendedName>
</protein>
<sequence>ITVLSFSAKSAGPLLPLHRLLHPCPPGGQAAPPPCPQVPPQVFLHGEWSQCSHDARTLILRHRHFSPQCRQEERRGTAEKAETNPTTTTQPDHAELQKQLQNILTSAIAPTAMDGTWLRSSAHFYVFVKRKQKLVFGFFSDCGSNSYPPTTLIVRPFLLQFVFSSLPHGNWFLCISAGKMKLCHCCTTLLLFTSISAHSDFFTSIGHMTDLLFMEKDLVSSLKDYIRAEEDKLQRIKLWADRLDDLSMAGSQDPEAFLGHPVNAFKLIKRLNTEWAELENLVLTDMSDELWMAQALKQLDQGEESSTVDSVAILDYLSYSVYQQGELERALDFTKRLLELGLQSRLFCRYYDNGRHPRFVIGPLRQEDEWDSPHIVRYHDIVSDRDIEKVKELAKPRWTPLKVDWSLSWDLKRSGSDSPLEALSCFYSVTGSFILLEEPLPSKKCFCDPAKHCLRHSLSTSRCCLRGLIFFMTVYQSISELLSGGHR</sequence>
<feature type="region of interest" description="Disordered" evidence="1">
    <location>
        <begin position="67"/>
        <end position="92"/>
    </location>
</feature>
<dbReference type="Proteomes" id="UP001434883">
    <property type="component" value="Unassembled WGS sequence"/>
</dbReference>
<keyword evidence="4" id="KW-1185">Reference proteome</keyword>
<comment type="caution">
    <text evidence="3">The sequence shown here is derived from an EMBL/GenBank/DDBJ whole genome shotgun (WGS) entry which is preliminary data.</text>
</comment>
<dbReference type="EMBL" id="JAHRIN010075672">
    <property type="protein sequence ID" value="MEQ2217133.1"/>
    <property type="molecule type" value="Genomic_DNA"/>
</dbReference>
<organism evidence="3 4">
    <name type="scientific">Xenoophorus captivus</name>
    <dbReference type="NCBI Taxonomy" id="1517983"/>
    <lineage>
        <taxon>Eukaryota</taxon>
        <taxon>Metazoa</taxon>
        <taxon>Chordata</taxon>
        <taxon>Craniata</taxon>
        <taxon>Vertebrata</taxon>
        <taxon>Euteleostomi</taxon>
        <taxon>Actinopterygii</taxon>
        <taxon>Neopterygii</taxon>
        <taxon>Teleostei</taxon>
        <taxon>Neoteleostei</taxon>
        <taxon>Acanthomorphata</taxon>
        <taxon>Ovalentaria</taxon>
        <taxon>Atherinomorphae</taxon>
        <taxon>Cyprinodontiformes</taxon>
        <taxon>Goodeidae</taxon>
        <taxon>Xenoophorus</taxon>
    </lineage>
</organism>
<accession>A0ABV0SBY2</accession>
<evidence type="ECO:0000256" key="1">
    <source>
        <dbReference type="SAM" id="MobiDB-lite"/>
    </source>
</evidence>
<evidence type="ECO:0000313" key="3">
    <source>
        <dbReference type="EMBL" id="MEQ2217133.1"/>
    </source>
</evidence>
<evidence type="ECO:0000259" key="2">
    <source>
        <dbReference type="Pfam" id="PF08336"/>
    </source>
</evidence>
<gene>
    <name evidence="3" type="ORF">XENOCAPTIV_022899</name>
</gene>
<dbReference type="Gene3D" id="6.10.140.1460">
    <property type="match status" value="1"/>
</dbReference>
<feature type="compositionally biased region" description="Basic and acidic residues" evidence="1">
    <location>
        <begin position="70"/>
        <end position="82"/>
    </location>
</feature>
<reference evidence="3 4" key="1">
    <citation type="submission" date="2021-06" db="EMBL/GenBank/DDBJ databases">
        <authorList>
            <person name="Palmer J.M."/>
        </authorList>
    </citation>
    <scope>NUCLEOTIDE SEQUENCE [LARGE SCALE GENOMIC DNA]</scope>
    <source>
        <strain evidence="3 4">XC_2019</strain>
        <tissue evidence="3">Muscle</tissue>
    </source>
</reference>
<proteinExistence type="predicted"/>
<dbReference type="Pfam" id="PF08336">
    <property type="entry name" value="P4Ha_N"/>
    <property type="match status" value="1"/>
</dbReference>